<protein>
    <recommendedName>
        <fullName evidence="3">DUF397 domain-containing protein</fullName>
    </recommendedName>
</protein>
<accession>A0ABY5D1S8</accession>
<reference evidence="1" key="1">
    <citation type="submission" date="2022-06" db="EMBL/GenBank/DDBJ databases">
        <authorList>
            <person name="Ping M."/>
        </authorList>
    </citation>
    <scope>NUCLEOTIDE SEQUENCE</scope>
    <source>
        <strain evidence="1">JCM11759T</strain>
    </source>
</reference>
<organism evidence="1 2">
    <name type="scientific">Nocardiopsis exhalans</name>
    <dbReference type="NCBI Taxonomy" id="163604"/>
    <lineage>
        <taxon>Bacteria</taxon>
        <taxon>Bacillati</taxon>
        <taxon>Actinomycetota</taxon>
        <taxon>Actinomycetes</taxon>
        <taxon>Streptosporangiales</taxon>
        <taxon>Nocardiopsidaceae</taxon>
        <taxon>Nocardiopsis</taxon>
    </lineage>
</organism>
<dbReference type="EMBL" id="CP099837">
    <property type="protein sequence ID" value="USY17940.1"/>
    <property type="molecule type" value="Genomic_DNA"/>
</dbReference>
<sequence length="58" mass="6395">MSQSTLLVRAGDPGTSWASEWGICTRLEEFAATSLVKEDNEKVVSTFTNSTKRWMAAV</sequence>
<keyword evidence="2" id="KW-1185">Reference proteome</keyword>
<proteinExistence type="predicted"/>
<name>A0ABY5D1S8_9ACTN</name>
<dbReference type="Proteomes" id="UP001055940">
    <property type="component" value="Chromosome"/>
</dbReference>
<evidence type="ECO:0000313" key="2">
    <source>
        <dbReference type="Proteomes" id="UP001055940"/>
    </source>
</evidence>
<dbReference type="RefSeq" id="WP_254417430.1">
    <property type="nucleotide sequence ID" value="NZ_BAAAJB010000011.1"/>
</dbReference>
<evidence type="ECO:0000313" key="1">
    <source>
        <dbReference type="EMBL" id="USY17940.1"/>
    </source>
</evidence>
<gene>
    <name evidence="1" type="ORF">NE857_21735</name>
</gene>
<evidence type="ECO:0008006" key="3">
    <source>
        <dbReference type="Google" id="ProtNLM"/>
    </source>
</evidence>